<keyword evidence="4" id="KW-1015">Disulfide bond</keyword>
<feature type="domain" description="Fibrinogen C-terminal" evidence="6">
    <location>
        <begin position="52"/>
        <end position="102"/>
    </location>
</feature>
<dbReference type="GeneID" id="103057479"/>
<protein>
    <submittedName>
        <fullName evidence="8">Intelectin-like protein</fullName>
    </submittedName>
</protein>
<dbReference type="SUPFAM" id="SSF56496">
    <property type="entry name" value="Fibrinogen C-terminal domain-like"/>
    <property type="match status" value="1"/>
</dbReference>
<dbReference type="FunFam" id="3.90.215.10:FF:000015">
    <property type="entry name" value="Intelectin 2"/>
    <property type="match status" value="1"/>
</dbReference>
<name>A0A9F2RDG1_PYTBI</name>
<dbReference type="NCBIfam" id="NF040941">
    <property type="entry name" value="GGGWT_bact"/>
    <property type="match status" value="1"/>
</dbReference>
<dbReference type="OrthoDB" id="5971203at2759"/>
<dbReference type="GO" id="GO:0070492">
    <property type="term" value="F:oligosaccharide binding"/>
    <property type="evidence" value="ECO:0007669"/>
    <property type="project" value="TreeGrafter"/>
</dbReference>
<evidence type="ECO:0000259" key="6">
    <source>
        <dbReference type="PROSITE" id="PS51406"/>
    </source>
</evidence>
<evidence type="ECO:0000256" key="4">
    <source>
        <dbReference type="ARBA" id="ARBA00023157"/>
    </source>
</evidence>
<keyword evidence="1" id="KW-0479">Metal-binding</keyword>
<evidence type="ECO:0000256" key="3">
    <source>
        <dbReference type="ARBA" id="ARBA00022837"/>
    </source>
</evidence>
<dbReference type="RefSeq" id="XP_007444239.1">
    <property type="nucleotide sequence ID" value="XM_007444177.3"/>
</dbReference>
<dbReference type="PROSITE" id="PS51406">
    <property type="entry name" value="FIBRINOGEN_C_2"/>
    <property type="match status" value="1"/>
</dbReference>
<accession>A0A9F2RDG1</accession>
<organism evidence="7 8">
    <name type="scientific">Python bivittatus</name>
    <name type="common">Burmese python</name>
    <name type="synonym">Python molurus bivittatus</name>
    <dbReference type="NCBI Taxonomy" id="176946"/>
    <lineage>
        <taxon>Eukaryota</taxon>
        <taxon>Metazoa</taxon>
        <taxon>Chordata</taxon>
        <taxon>Craniata</taxon>
        <taxon>Vertebrata</taxon>
        <taxon>Euteleostomi</taxon>
        <taxon>Lepidosauria</taxon>
        <taxon>Squamata</taxon>
        <taxon>Bifurcata</taxon>
        <taxon>Unidentata</taxon>
        <taxon>Episquamata</taxon>
        <taxon>Toxicofera</taxon>
        <taxon>Serpentes</taxon>
        <taxon>Henophidia</taxon>
        <taxon>Pythonidae</taxon>
        <taxon>Python</taxon>
    </lineage>
</organism>
<dbReference type="OMA" id="NYVASSC"/>
<feature type="signal peptide" evidence="5">
    <location>
        <begin position="1"/>
        <end position="17"/>
    </location>
</feature>
<dbReference type="AlphaFoldDB" id="A0A9F2RDG1"/>
<proteinExistence type="predicted"/>
<evidence type="ECO:0000313" key="7">
    <source>
        <dbReference type="Proteomes" id="UP000695026"/>
    </source>
</evidence>
<dbReference type="InterPro" id="IPR036056">
    <property type="entry name" value="Fibrinogen-like_C"/>
</dbReference>
<dbReference type="KEGG" id="pbi:103057479"/>
<keyword evidence="5" id="KW-0732">Signal</keyword>
<evidence type="ECO:0000256" key="1">
    <source>
        <dbReference type="ARBA" id="ARBA00022723"/>
    </source>
</evidence>
<dbReference type="GO" id="GO:0005615">
    <property type="term" value="C:extracellular space"/>
    <property type="evidence" value="ECO:0007669"/>
    <property type="project" value="TreeGrafter"/>
</dbReference>
<feature type="chain" id="PRO_5039953694" evidence="5">
    <location>
        <begin position="18"/>
        <end position="333"/>
    </location>
</feature>
<dbReference type="InterPro" id="IPR014716">
    <property type="entry name" value="Fibrinogen_a/b/g_C_1"/>
</dbReference>
<dbReference type="PANTHER" id="PTHR16146:SF46">
    <property type="entry name" value="INTELECTIN-1A-RELATED"/>
    <property type="match status" value="1"/>
</dbReference>
<dbReference type="InterPro" id="IPR002181">
    <property type="entry name" value="Fibrinogen_a/b/g_C_dom"/>
</dbReference>
<dbReference type="Proteomes" id="UP000695026">
    <property type="component" value="Unplaced"/>
</dbReference>
<keyword evidence="7" id="KW-1185">Reference proteome</keyword>
<keyword evidence="2" id="KW-0430">Lectin</keyword>
<sequence length="333" mass="36526">MKPLALLLLLWAVSSKGQPSCSNNCVNTAKEDVLKLLQKWESASSCVPNQPGQPLKLFRSCQEIRDSVQKATDGLYFLITEDGEIYQTFCDMSTNGGGWTLVASVHENNIFGKCTVGDRWSSQQGSSANYPKGDGNWSNNSTFGSAIAATSDDYKNPGYYALAARDLSIWHVPNNSPMKKWREASILRYHTESGFLAEEGGNLLWLYQKYPVKYGAGTCLTDNGPAFPVVYDLGDAQKTSEYYSPHGRGEFTAGFIQFRVLNNENAAMALCSGVKVTGCNTEHHCIGGGGFFPEGSPRQCGDFTGFDWDGYGTHSGWSVSKAMVDSTVFIFYR</sequence>
<gene>
    <name evidence="8" type="primary">LOC103057479</name>
</gene>
<dbReference type="Gene3D" id="3.90.215.10">
    <property type="entry name" value="Gamma Fibrinogen, chain A, domain 1"/>
    <property type="match status" value="1"/>
</dbReference>
<reference evidence="8" key="1">
    <citation type="submission" date="2025-08" db="UniProtKB">
        <authorList>
            <consortium name="RefSeq"/>
        </authorList>
    </citation>
    <scope>IDENTIFICATION</scope>
    <source>
        <tissue evidence="8">Liver</tissue>
    </source>
</reference>
<evidence type="ECO:0000256" key="2">
    <source>
        <dbReference type="ARBA" id="ARBA00022734"/>
    </source>
</evidence>
<dbReference type="PANTHER" id="PTHR16146">
    <property type="entry name" value="INTELECTIN"/>
    <property type="match status" value="1"/>
</dbReference>
<evidence type="ECO:0000256" key="5">
    <source>
        <dbReference type="SAM" id="SignalP"/>
    </source>
</evidence>
<evidence type="ECO:0000313" key="8">
    <source>
        <dbReference type="RefSeq" id="XP_007444239.1"/>
    </source>
</evidence>
<keyword evidence="3" id="KW-0106">Calcium</keyword>
<dbReference type="GO" id="GO:0046872">
    <property type="term" value="F:metal ion binding"/>
    <property type="evidence" value="ECO:0007669"/>
    <property type="project" value="UniProtKB-KW"/>
</dbReference>